<comment type="function">
    <text evidence="1">Transcriptional repressor of xylose-utilizing enzymes.</text>
</comment>
<dbReference type="EMBL" id="JBHHMI010000004">
    <property type="protein sequence ID" value="MFB5266494.1"/>
    <property type="molecule type" value="Genomic_DNA"/>
</dbReference>
<dbReference type="Gene3D" id="3.30.420.40">
    <property type="match status" value="2"/>
</dbReference>
<evidence type="ECO:0000256" key="2">
    <source>
        <dbReference type="ARBA" id="ARBA00006479"/>
    </source>
</evidence>
<protein>
    <submittedName>
        <fullName evidence="4">ROK family protein</fullName>
    </submittedName>
</protein>
<dbReference type="SUPFAM" id="SSF46785">
    <property type="entry name" value="Winged helix' DNA-binding domain"/>
    <property type="match status" value="1"/>
</dbReference>
<organism evidence="4 5">
    <name type="scientific">Paenibacillus enshidis</name>
    <dbReference type="NCBI Taxonomy" id="1458439"/>
    <lineage>
        <taxon>Bacteria</taxon>
        <taxon>Bacillati</taxon>
        <taxon>Bacillota</taxon>
        <taxon>Bacilli</taxon>
        <taxon>Bacillales</taxon>
        <taxon>Paenibacillaceae</taxon>
        <taxon>Paenibacillus</taxon>
    </lineage>
</organism>
<dbReference type="SUPFAM" id="SSF53067">
    <property type="entry name" value="Actin-like ATPase domain"/>
    <property type="match status" value="1"/>
</dbReference>
<proteinExistence type="inferred from homology"/>
<dbReference type="InterPro" id="IPR036388">
    <property type="entry name" value="WH-like_DNA-bd_sf"/>
</dbReference>
<dbReference type="InterPro" id="IPR043129">
    <property type="entry name" value="ATPase_NBD"/>
</dbReference>
<reference evidence="4 5" key="1">
    <citation type="submission" date="2024-09" db="EMBL/GenBank/DDBJ databases">
        <title>Paenibacillus zeirhizospherea sp. nov., isolated from surface of the maize (Zea mays) roots in a horticulture field, Hungary.</title>
        <authorList>
            <person name="Marton D."/>
            <person name="Farkas M."/>
            <person name="Bedics A."/>
            <person name="Toth E."/>
            <person name="Tancsics A."/>
            <person name="Boka K."/>
            <person name="Maroti G."/>
            <person name="Kriszt B."/>
            <person name="Cserhati M."/>
        </authorList>
    </citation>
    <scope>NUCLEOTIDE SEQUENCE [LARGE SCALE GENOMIC DNA]</scope>
    <source>
        <strain evidence="4 5">KCTC 33519</strain>
    </source>
</reference>
<dbReference type="RefSeq" id="WP_375354227.1">
    <property type="nucleotide sequence ID" value="NZ_JBHHMI010000004.1"/>
</dbReference>
<dbReference type="CDD" id="cd23763">
    <property type="entry name" value="ASKHA_ATPase_ROK"/>
    <property type="match status" value="1"/>
</dbReference>
<dbReference type="Proteomes" id="UP001580346">
    <property type="component" value="Unassembled WGS sequence"/>
</dbReference>
<evidence type="ECO:0000313" key="4">
    <source>
        <dbReference type="EMBL" id="MFB5266494.1"/>
    </source>
</evidence>
<keyword evidence="3" id="KW-0859">Xylose metabolism</keyword>
<dbReference type="Pfam" id="PF13412">
    <property type="entry name" value="HTH_24"/>
    <property type="match status" value="1"/>
</dbReference>
<dbReference type="PANTHER" id="PTHR18964:SF110">
    <property type="entry name" value="TRANSCRIPTIONAL REGULATOR, XYLR-RELATED"/>
    <property type="match status" value="1"/>
</dbReference>
<evidence type="ECO:0000256" key="1">
    <source>
        <dbReference type="ARBA" id="ARBA00002486"/>
    </source>
</evidence>
<dbReference type="Gene3D" id="1.10.10.10">
    <property type="entry name" value="Winged helix-like DNA-binding domain superfamily/Winged helix DNA-binding domain"/>
    <property type="match status" value="1"/>
</dbReference>
<accession>A0ABV5ARI6</accession>
<dbReference type="InterPro" id="IPR036390">
    <property type="entry name" value="WH_DNA-bd_sf"/>
</dbReference>
<comment type="caution">
    <text evidence="4">The sequence shown here is derived from an EMBL/GenBank/DDBJ whole genome shotgun (WGS) entry which is preliminary data.</text>
</comment>
<evidence type="ECO:0000256" key="3">
    <source>
        <dbReference type="ARBA" id="ARBA00022629"/>
    </source>
</evidence>
<sequence>MNELTSSPKSLRKIILRGIRTELLKHGSATKVELSRKLGISFPTVSKFMNQMEKSGEVLSRGLDHSGGGRRAARYEYNADYRLGLAVFSERNATGYVVFNCRGEVKERKEVADVLTKDIESFAEHVEPLIAKYPKISALSIGVPAAVSNGRIIYIPGYEQFQELNLKGFCEQRFSIPVVVENDMNAAVLGYHLHCKHKDASSLVYLYFGQNGPGAGVMVNGQLVRGSTSFSGEISFVPQYDNRNFLQAMHFVKEKALSAGADFDPVSRLIASLAAILNPHRVIFCHDEVTSVMLAQIATGCTAYIPAEHLPEMAVSNWRKDYLNGLQGLGLELMLAEADKNEE</sequence>
<gene>
    <name evidence="4" type="ORF">ACE41H_06820</name>
</gene>
<dbReference type="PANTHER" id="PTHR18964">
    <property type="entry name" value="ROK (REPRESSOR, ORF, KINASE) FAMILY"/>
    <property type="match status" value="1"/>
</dbReference>
<dbReference type="Pfam" id="PF00480">
    <property type="entry name" value="ROK"/>
    <property type="match status" value="1"/>
</dbReference>
<comment type="similarity">
    <text evidence="2">Belongs to the ROK (NagC/XylR) family.</text>
</comment>
<dbReference type="InterPro" id="IPR000600">
    <property type="entry name" value="ROK"/>
</dbReference>
<keyword evidence="5" id="KW-1185">Reference proteome</keyword>
<keyword evidence="3" id="KW-0119">Carbohydrate metabolism</keyword>
<evidence type="ECO:0000313" key="5">
    <source>
        <dbReference type="Proteomes" id="UP001580346"/>
    </source>
</evidence>
<name>A0ABV5ARI6_9BACL</name>